<accession>A0A4Z0GZ49</accession>
<dbReference type="Proteomes" id="UP000297982">
    <property type="component" value="Unassembled WGS sequence"/>
</dbReference>
<sequence length="321" mass="36371">MLFTEDLEQEVLNKHMDIDSDELIILSSYISPKPVQDLKDLNIHTKVIYGMYSTKSIHKILHDTLVKLHEPQHEILYSHVPVHSNCYIWRKNGEIMYALIGSANFSTSGLSVNFRETLAETKEQAFKDLNKYLSQIEPQSYLCDEITEPPPTAKLKNSPLNSGSTTSCDMKLYNPKKNEVPQKSGLNWGFSKGNTVKGDAYIAVRIEDLKKHPYLFPPKRMLAAATDDGRTGRKNEAVDIIWDDGTLMKGVLEGTQAFNQFHYPKQLCSSTNKNILGSYIRSRLGLNDDDLVTKQHLDQYGRNSIALTLLQEGTYHADFSV</sequence>
<dbReference type="EMBL" id="SRJC01000001">
    <property type="protein sequence ID" value="TGB03502.1"/>
    <property type="molecule type" value="Genomic_DNA"/>
</dbReference>
<dbReference type="AlphaFoldDB" id="A0A4Z0GZ49"/>
<evidence type="ECO:0000313" key="4">
    <source>
        <dbReference type="Proteomes" id="UP000297982"/>
    </source>
</evidence>
<dbReference type="Gene3D" id="3.30.870.10">
    <property type="entry name" value="Endonuclease Chain A"/>
    <property type="match status" value="1"/>
</dbReference>
<dbReference type="GO" id="GO:0004519">
    <property type="term" value="F:endonuclease activity"/>
    <property type="evidence" value="ECO:0007669"/>
    <property type="project" value="UniProtKB-KW"/>
</dbReference>
<keyword evidence="3" id="KW-0255">Endonuclease</keyword>
<feature type="domain" description="Restriction endonuclease type II NgoFVII C-terminal B3-like DNA-binding" evidence="2">
    <location>
        <begin position="173"/>
        <end position="308"/>
    </location>
</feature>
<comment type="caution">
    <text evidence="3">The sequence shown here is derived from an EMBL/GenBank/DDBJ whole genome shotgun (WGS) entry which is preliminary data.</text>
</comment>
<name>A0A4Z0GZ49_9BACI</name>
<organism evidence="3 4">
    <name type="scientific">Halobacillus salinus</name>
    <dbReference type="NCBI Taxonomy" id="192814"/>
    <lineage>
        <taxon>Bacteria</taxon>
        <taxon>Bacillati</taxon>
        <taxon>Bacillota</taxon>
        <taxon>Bacilli</taxon>
        <taxon>Bacillales</taxon>
        <taxon>Bacillaceae</taxon>
        <taxon>Halobacillus</taxon>
    </lineage>
</organism>
<dbReference type="InterPro" id="IPR048923">
    <property type="entry name" value="RE_NgoFVII_C"/>
</dbReference>
<keyword evidence="3" id="KW-0540">Nuclease</keyword>
<dbReference type="InterPro" id="IPR019065">
    <property type="entry name" value="RE_NgoFVII_N"/>
</dbReference>
<keyword evidence="3" id="KW-0378">Hydrolase</keyword>
<evidence type="ECO:0000259" key="2">
    <source>
        <dbReference type="Pfam" id="PF20731"/>
    </source>
</evidence>
<reference evidence="3 4" key="1">
    <citation type="journal article" date="2003" name="Int. J. Syst. Evol. Microbiol.">
        <title>Halobacillus salinus sp. nov., isolated from a salt lake on the coast of the East Sea in Korea.</title>
        <authorList>
            <person name="Yoon J.H."/>
            <person name="Kang K.H."/>
            <person name="Park Y.H."/>
        </authorList>
    </citation>
    <scope>NUCLEOTIDE SEQUENCE [LARGE SCALE GENOMIC DNA]</scope>
    <source>
        <strain evidence="3 4">HSL-3</strain>
    </source>
</reference>
<keyword evidence="4" id="KW-1185">Reference proteome</keyword>
<dbReference type="Pfam" id="PF20731">
    <property type="entry name" value="RE_NgoFVII_C"/>
    <property type="match status" value="1"/>
</dbReference>
<evidence type="ECO:0000259" key="1">
    <source>
        <dbReference type="Pfam" id="PF09565"/>
    </source>
</evidence>
<evidence type="ECO:0000313" key="3">
    <source>
        <dbReference type="EMBL" id="TGB03502.1"/>
    </source>
</evidence>
<feature type="domain" description="Restriction endonuclease type II NgoFVII N-terminal" evidence="1">
    <location>
        <begin position="6"/>
        <end position="144"/>
    </location>
</feature>
<protein>
    <submittedName>
        <fullName evidence="3">NgoFVII family restriction endonuclease</fullName>
    </submittedName>
</protein>
<dbReference type="RefSeq" id="WP_135326233.1">
    <property type="nucleotide sequence ID" value="NZ_SRJC01000001.1"/>
</dbReference>
<dbReference type="Pfam" id="PF09565">
    <property type="entry name" value="RE_NgoFVII"/>
    <property type="match status" value="1"/>
</dbReference>
<proteinExistence type="predicted"/>
<gene>
    <name evidence="3" type="ORF">E4663_00405</name>
</gene>